<dbReference type="EMBL" id="JAAGMD010000676">
    <property type="protein sequence ID" value="NEA89122.1"/>
    <property type="molecule type" value="Genomic_DNA"/>
</dbReference>
<comment type="caution">
    <text evidence="3">The sequence shown here is derived from an EMBL/GenBank/DDBJ whole genome shotgun (WGS) entry which is preliminary data.</text>
</comment>
<gene>
    <name evidence="3" type="ORF">G3I53_24520</name>
</gene>
<dbReference type="InterPro" id="IPR059106">
    <property type="entry name" value="WHD_MalT"/>
</dbReference>
<dbReference type="AlphaFoldDB" id="A0A6G3R0J6"/>
<dbReference type="Gene3D" id="3.40.50.300">
    <property type="entry name" value="P-loop containing nucleotide triphosphate hydrolases"/>
    <property type="match status" value="1"/>
</dbReference>
<organism evidence="3">
    <name type="scientific">Streptomyces sp. SID14436</name>
    <dbReference type="NCBI Taxonomy" id="2706070"/>
    <lineage>
        <taxon>Bacteria</taxon>
        <taxon>Bacillati</taxon>
        <taxon>Actinomycetota</taxon>
        <taxon>Actinomycetes</taxon>
        <taxon>Kitasatosporales</taxon>
        <taxon>Streptomycetaceae</taxon>
        <taxon>Streptomyces</taxon>
    </lineage>
</organism>
<protein>
    <submittedName>
        <fullName evidence="3">Helix-turn-helix transcriptional regulator</fullName>
    </submittedName>
</protein>
<feature type="domain" description="MalT-like winged helix" evidence="2">
    <location>
        <begin position="279"/>
        <end position="358"/>
    </location>
</feature>
<evidence type="ECO:0000256" key="1">
    <source>
        <dbReference type="SAM" id="MobiDB-lite"/>
    </source>
</evidence>
<evidence type="ECO:0000313" key="3">
    <source>
        <dbReference type="EMBL" id="NEA89122.1"/>
    </source>
</evidence>
<dbReference type="Pfam" id="PF25873">
    <property type="entry name" value="WHD_MalT"/>
    <property type="match status" value="1"/>
</dbReference>
<feature type="non-terminal residue" evidence="3">
    <location>
        <position position="455"/>
    </location>
</feature>
<proteinExistence type="predicted"/>
<reference evidence="3" key="1">
    <citation type="submission" date="2020-01" db="EMBL/GenBank/DDBJ databases">
        <title>Insect and environment-associated Actinomycetes.</title>
        <authorList>
            <person name="Currrie C."/>
            <person name="Chevrette M."/>
            <person name="Carlson C."/>
            <person name="Stubbendieck R."/>
            <person name="Wendt-Pienkowski E."/>
        </authorList>
    </citation>
    <scope>NUCLEOTIDE SEQUENCE</scope>
    <source>
        <strain evidence="3">SID14436</strain>
    </source>
</reference>
<dbReference type="InterPro" id="IPR027417">
    <property type="entry name" value="P-loop_NTPase"/>
</dbReference>
<feature type="region of interest" description="Disordered" evidence="1">
    <location>
        <begin position="1"/>
        <end position="20"/>
    </location>
</feature>
<name>A0A6G3R0J6_9ACTN</name>
<accession>A0A6G3R0J6</accession>
<evidence type="ECO:0000259" key="2">
    <source>
        <dbReference type="Pfam" id="PF25873"/>
    </source>
</evidence>
<sequence length="455" mass="48344">MSGFGGDGARPAVHPADPHGGPFLRTRFVVPARPRTFLRRRRLTEHLDQALRTPLTMVNGAAGAGKTLLVADWAGSGAGRSGGTDVAWLTTDTAGQGPVVFWAYLLEALRTSGAGPPDDLAVPARAPGVDPALPARLAAALSARERPVTLVLDEFDRVTDPEIHAQLEFVLHHAGPGLRLILVTRTEPLLPLHRYRAAGELTEIRGAELAFTPSEAAALLACHGLRLPAADVRALVARTEGWAAGLRLAAMAAAQSADPRIQLREFEADRTTIADFLLAEVLKRQPPATQDLLLRISVLDRFSAGLVNALTLRGDAEAVLAGLSRANAFVEHLGHGQYRLHPLFAEILRAHLRMRYPGMEPELHRRAARWLRGSGGLTEALAHAAAAGDQDFTAAVLVDDLAIGRLFTGPHADDTAGLFARTGPGGTTPAVHLVGAARDLARGDLDGGLTRLRRA</sequence>
<dbReference type="SUPFAM" id="SSF52540">
    <property type="entry name" value="P-loop containing nucleoside triphosphate hydrolases"/>
    <property type="match status" value="1"/>
</dbReference>